<proteinExistence type="predicted"/>
<keyword evidence="3" id="KW-1185">Reference proteome</keyword>
<evidence type="ECO:0000313" key="3">
    <source>
        <dbReference type="Proteomes" id="UP000070501"/>
    </source>
</evidence>
<organism evidence="2 3">
    <name type="scientific">Microdochium bolleyi</name>
    <dbReference type="NCBI Taxonomy" id="196109"/>
    <lineage>
        <taxon>Eukaryota</taxon>
        <taxon>Fungi</taxon>
        <taxon>Dikarya</taxon>
        <taxon>Ascomycota</taxon>
        <taxon>Pezizomycotina</taxon>
        <taxon>Sordariomycetes</taxon>
        <taxon>Xylariomycetidae</taxon>
        <taxon>Xylariales</taxon>
        <taxon>Microdochiaceae</taxon>
        <taxon>Microdochium</taxon>
    </lineage>
</organism>
<feature type="non-terminal residue" evidence="2">
    <location>
        <position position="86"/>
    </location>
</feature>
<dbReference type="AlphaFoldDB" id="A0A136IU63"/>
<dbReference type="InParanoid" id="A0A136IU63"/>
<dbReference type="Pfam" id="PF15891">
    <property type="entry name" value="Nuc_deoxyri_tr2"/>
    <property type="match status" value="1"/>
</dbReference>
<feature type="compositionally biased region" description="Polar residues" evidence="1">
    <location>
        <begin position="1"/>
        <end position="16"/>
    </location>
</feature>
<dbReference type="InterPro" id="IPR039470">
    <property type="entry name" value="Nuc_deoxyri_tr2"/>
</dbReference>
<dbReference type="EMBL" id="KQ964258">
    <property type="protein sequence ID" value="KXJ88421.1"/>
    <property type="molecule type" value="Genomic_DNA"/>
</dbReference>
<dbReference type="OrthoDB" id="2893324at2759"/>
<dbReference type="Proteomes" id="UP000070501">
    <property type="component" value="Unassembled WGS sequence"/>
</dbReference>
<gene>
    <name evidence="2" type="ORF">Micbo1qcDRAFT_166478</name>
</gene>
<name>A0A136IU63_9PEZI</name>
<feature type="region of interest" description="Disordered" evidence="1">
    <location>
        <begin position="1"/>
        <end position="23"/>
    </location>
</feature>
<dbReference type="Gene3D" id="3.40.50.450">
    <property type="match status" value="1"/>
</dbReference>
<evidence type="ECO:0000313" key="2">
    <source>
        <dbReference type="EMBL" id="KXJ88421.1"/>
    </source>
</evidence>
<accession>A0A136IU63</accession>
<reference evidence="3" key="1">
    <citation type="submission" date="2016-02" db="EMBL/GenBank/DDBJ databases">
        <title>Draft genome sequence of Microdochium bolleyi, a fungal endophyte of beachgrass.</title>
        <authorList>
            <consortium name="DOE Joint Genome Institute"/>
            <person name="David A.S."/>
            <person name="May G."/>
            <person name="Haridas S."/>
            <person name="Lim J."/>
            <person name="Wang M."/>
            <person name="Labutti K."/>
            <person name="Lipzen A."/>
            <person name="Barry K."/>
            <person name="Grigoriev I.V."/>
        </authorList>
    </citation>
    <scope>NUCLEOTIDE SEQUENCE [LARGE SCALE GENOMIC DNA]</scope>
    <source>
        <strain evidence="3">J235TASD1</strain>
    </source>
</reference>
<sequence>MNSSGPAFTCTSSQATPMMASSRAQLIRAPSRVDTISYPSASVFLAGSTSSQTGGDWRTELTTLLSACPVTILDPARPDWDSTWRE</sequence>
<evidence type="ECO:0000256" key="1">
    <source>
        <dbReference type="SAM" id="MobiDB-lite"/>
    </source>
</evidence>
<protein>
    <submittedName>
        <fullName evidence="2">Uncharacterized protein</fullName>
    </submittedName>
</protein>